<sequence length="158" mass="17553">MLSGQLIESVWNNNRGGYNAGDEGENAANNENQQYRMQYFQSGAYKLSQANGEPEGQSFLTLEWTNQHGCGGTEDTDPHKMNCNLVLQYMCQEEPGSNEDDDIRNGQTQTRRTTINSTISTKMSTRQITESGTPSRTTGVSTSLLNSMIIVTRENATR</sequence>
<protein>
    <recommendedName>
        <fullName evidence="3">C-type lectin domain-containing protein</fullName>
    </recommendedName>
</protein>
<name>A0A2G8JD01_STIJA</name>
<accession>A0A2G8JD01</accession>
<gene>
    <name evidence="1" type="ORF">BSL78_29566</name>
</gene>
<dbReference type="EMBL" id="MRZV01002471">
    <property type="protein sequence ID" value="PIK33622.1"/>
    <property type="molecule type" value="Genomic_DNA"/>
</dbReference>
<dbReference type="PANTHER" id="PTHR35170">
    <property type="entry name" value="PROTEIN DD3-3"/>
    <property type="match status" value="1"/>
</dbReference>
<evidence type="ECO:0000313" key="1">
    <source>
        <dbReference type="EMBL" id="PIK33622.1"/>
    </source>
</evidence>
<dbReference type="AlphaFoldDB" id="A0A2G8JD01"/>
<evidence type="ECO:0008006" key="3">
    <source>
        <dbReference type="Google" id="ProtNLM"/>
    </source>
</evidence>
<organism evidence="1 2">
    <name type="scientific">Stichopus japonicus</name>
    <name type="common">Sea cucumber</name>
    <dbReference type="NCBI Taxonomy" id="307972"/>
    <lineage>
        <taxon>Eukaryota</taxon>
        <taxon>Metazoa</taxon>
        <taxon>Echinodermata</taxon>
        <taxon>Eleutherozoa</taxon>
        <taxon>Echinozoa</taxon>
        <taxon>Holothuroidea</taxon>
        <taxon>Aspidochirotacea</taxon>
        <taxon>Aspidochirotida</taxon>
        <taxon>Stichopodidae</taxon>
        <taxon>Apostichopus</taxon>
    </lineage>
</organism>
<comment type="caution">
    <text evidence="1">The sequence shown here is derived from an EMBL/GenBank/DDBJ whole genome shotgun (WGS) entry which is preliminary data.</text>
</comment>
<keyword evidence="2" id="KW-1185">Reference proteome</keyword>
<reference evidence="1 2" key="1">
    <citation type="journal article" date="2017" name="PLoS Biol.">
        <title>The sea cucumber genome provides insights into morphological evolution and visceral regeneration.</title>
        <authorList>
            <person name="Zhang X."/>
            <person name="Sun L."/>
            <person name="Yuan J."/>
            <person name="Sun Y."/>
            <person name="Gao Y."/>
            <person name="Zhang L."/>
            <person name="Li S."/>
            <person name="Dai H."/>
            <person name="Hamel J.F."/>
            <person name="Liu C."/>
            <person name="Yu Y."/>
            <person name="Liu S."/>
            <person name="Lin W."/>
            <person name="Guo K."/>
            <person name="Jin S."/>
            <person name="Xu P."/>
            <person name="Storey K.B."/>
            <person name="Huan P."/>
            <person name="Zhang T."/>
            <person name="Zhou Y."/>
            <person name="Zhang J."/>
            <person name="Lin C."/>
            <person name="Li X."/>
            <person name="Xing L."/>
            <person name="Huo D."/>
            <person name="Sun M."/>
            <person name="Wang L."/>
            <person name="Mercier A."/>
            <person name="Li F."/>
            <person name="Yang H."/>
            <person name="Xiang J."/>
        </authorList>
    </citation>
    <scope>NUCLEOTIDE SEQUENCE [LARGE SCALE GENOMIC DNA]</scope>
    <source>
        <strain evidence="1">Shaxun</strain>
        <tissue evidence="1">Muscle</tissue>
    </source>
</reference>
<dbReference type="OrthoDB" id="10217457at2759"/>
<proteinExistence type="predicted"/>
<dbReference type="Proteomes" id="UP000230750">
    <property type="component" value="Unassembled WGS sequence"/>
</dbReference>
<dbReference type="InterPro" id="IPR053320">
    <property type="entry name" value="Protein_DD3-3_O-glyco"/>
</dbReference>
<dbReference type="PANTHER" id="PTHR35170:SF2">
    <property type="entry name" value="PROTEIN DD3-3"/>
    <property type="match status" value="1"/>
</dbReference>
<dbReference type="STRING" id="307972.A0A2G8JD01"/>
<feature type="non-terminal residue" evidence="1">
    <location>
        <position position="158"/>
    </location>
</feature>
<evidence type="ECO:0000313" key="2">
    <source>
        <dbReference type="Proteomes" id="UP000230750"/>
    </source>
</evidence>